<keyword evidence="2" id="KW-1185">Reference proteome</keyword>
<protein>
    <submittedName>
        <fullName evidence="1">Uncharacterized protein</fullName>
    </submittedName>
</protein>
<evidence type="ECO:0000313" key="2">
    <source>
        <dbReference type="Proteomes" id="UP000636709"/>
    </source>
</evidence>
<dbReference type="EMBL" id="JACEFO010001663">
    <property type="protein sequence ID" value="KAF8724127.1"/>
    <property type="molecule type" value="Genomic_DNA"/>
</dbReference>
<name>A0A835EZW0_9POAL</name>
<dbReference type="Proteomes" id="UP000636709">
    <property type="component" value="Unassembled WGS sequence"/>
</dbReference>
<reference evidence="1" key="1">
    <citation type="submission" date="2020-07" db="EMBL/GenBank/DDBJ databases">
        <title>Genome sequence and genetic diversity analysis of an under-domesticated orphan crop, white fonio (Digitaria exilis).</title>
        <authorList>
            <person name="Bennetzen J.L."/>
            <person name="Chen S."/>
            <person name="Ma X."/>
            <person name="Wang X."/>
            <person name="Yssel A.E.J."/>
            <person name="Chaluvadi S.R."/>
            <person name="Johnson M."/>
            <person name="Gangashetty P."/>
            <person name="Hamidou F."/>
            <person name="Sanogo M.D."/>
            <person name="Zwaenepoel A."/>
            <person name="Wallace J."/>
            <person name="Van De Peer Y."/>
            <person name="Van Deynze A."/>
        </authorList>
    </citation>
    <scope>NUCLEOTIDE SEQUENCE</scope>
    <source>
        <tissue evidence="1">Leaves</tissue>
    </source>
</reference>
<accession>A0A835EZW0</accession>
<comment type="caution">
    <text evidence="1">The sequence shown here is derived from an EMBL/GenBank/DDBJ whole genome shotgun (WGS) entry which is preliminary data.</text>
</comment>
<evidence type="ECO:0000313" key="1">
    <source>
        <dbReference type="EMBL" id="KAF8724127.1"/>
    </source>
</evidence>
<proteinExistence type="predicted"/>
<gene>
    <name evidence="1" type="ORF">HU200_021142</name>
</gene>
<dbReference type="AlphaFoldDB" id="A0A835EZW0"/>
<sequence length="65" mass="7148">MDAVSTYRPALCSSTQSTSSWKCSTWLVHHATVKPPHVKDTSCTDSATSMSYGSWNCLNVEVIRP</sequence>
<organism evidence="1 2">
    <name type="scientific">Digitaria exilis</name>
    <dbReference type="NCBI Taxonomy" id="1010633"/>
    <lineage>
        <taxon>Eukaryota</taxon>
        <taxon>Viridiplantae</taxon>
        <taxon>Streptophyta</taxon>
        <taxon>Embryophyta</taxon>
        <taxon>Tracheophyta</taxon>
        <taxon>Spermatophyta</taxon>
        <taxon>Magnoliopsida</taxon>
        <taxon>Liliopsida</taxon>
        <taxon>Poales</taxon>
        <taxon>Poaceae</taxon>
        <taxon>PACMAD clade</taxon>
        <taxon>Panicoideae</taxon>
        <taxon>Panicodae</taxon>
        <taxon>Paniceae</taxon>
        <taxon>Anthephorinae</taxon>
        <taxon>Digitaria</taxon>
    </lineage>
</organism>